<feature type="active site" evidence="8">
    <location>
        <position position="420"/>
    </location>
</feature>
<keyword evidence="5 8" id="KW-0324">Glycolysis</keyword>
<evidence type="ECO:0000256" key="4">
    <source>
        <dbReference type="ARBA" id="ARBA00022490"/>
    </source>
</evidence>
<dbReference type="PROSITE" id="PS00174">
    <property type="entry name" value="P_GLUCOSE_ISOMERASE_2"/>
    <property type="match status" value="1"/>
</dbReference>
<dbReference type="GO" id="GO:0006096">
    <property type="term" value="P:glycolytic process"/>
    <property type="evidence" value="ECO:0007669"/>
    <property type="project" value="UniProtKB-UniRule"/>
</dbReference>
<protein>
    <recommendedName>
        <fullName evidence="8">Glucose-6-phosphate isomerase</fullName>
        <shortName evidence="8">GPI</shortName>
        <ecNumber evidence="8">5.3.1.9</ecNumber>
    </recommendedName>
    <alternativeName>
        <fullName evidence="8">Phosphoglucose isomerase</fullName>
        <shortName evidence="8">PGI</shortName>
    </alternativeName>
    <alternativeName>
        <fullName evidence="8">Phosphohexose isomerase</fullName>
        <shortName evidence="8">PHI</shortName>
    </alternativeName>
</protein>
<comment type="similarity">
    <text evidence="2 8 9">Belongs to the GPI family.</text>
</comment>
<dbReference type="PROSITE" id="PS51463">
    <property type="entry name" value="P_GLUCOSE_ISOMERASE_3"/>
    <property type="match status" value="1"/>
</dbReference>
<organism evidence="10 11">
    <name type="scientific">Malacoplasma iowae DK-CPA</name>
    <dbReference type="NCBI Taxonomy" id="1394179"/>
    <lineage>
        <taxon>Bacteria</taxon>
        <taxon>Bacillati</taxon>
        <taxon>Mycoplasmatota</taxon>
        <taxon>Mycoplasmoidales</taxon>
        <taxon>Mycoplasmoidaceae</taxon>
        <taxon>Malacoplasma</taxon>
    </lineage>
</organism>
<dbReference type="InterPro" id="IPR001672">
    <property type="entry name" value="G6P_Isomerase"/>
</dbReference>
<dbReference type="UniPathway" id="UPA00109">
    <property type="reaction ID" value="UER00181"/>
</dbReference>
<dbReference type="HAMAP" id="MF_00473">
    <property type="entry name" value="G6P_isomerase"/>
    <property type="match status" value="1"/>
</dbReference>
<dbReference type="CDD" id="cd05015">
    <property type="entry name" value="SIS_PGI_1"/>
    <property type="match status" value="1"/>
</dbReference>
<dbReference type="PRINTS" id="PR00662">
    <property type="entry name" value="G6PISOMERASE"/>
</dbReference>
<comment type="caution">
    <text evidence="8">Lacks conserved residue(s) required for the propagation of feature annotation.</text>
</comment>
<accession>A0A084U3T9</accession>
<dbReference type="GO" id="GO:0051156">
    <property type="term" value="P:glucose 6-phosphate metabolic process"/>
    <property type="evidence" value="ECO:0007669"/>
    <property type="project" value="TreeGrafter"/>
</dbReference>
<comment type="pathway">
    <text evidence="1 8 9">Carbohydrate degradation; glycolysis; D-glyceraldehyde 3-phosphate and glycerone phosphate from D-glucose: step 2/4.</text>
</comment>
<feature type="active site" description="Proton donor" evidence="8">
    <location>
        <position position="284"/>
    </location>
</feature>
<dbReference type="EMBL" id="AWQU01000074">
    <property type="protein sequence ID" value="KFB07625.1"/>
    <property type="molecule type" value="Genomic_DNA"/>
</dbReference>
<dbReference type="RefSeq" id="WP_036451836.1">
    <property type="nucleotide sequence ID" value="NZ_AWQU01000074.1"/>
</dbReference>
<dbReference type="Proteomes" id="UP000028523">
    <property type="component" value="Unassembled WGS sequence"/>
</dbReference>
<comment type="function">
    <text evidence="8">Catalyzes the reversible isomerization of glucose-6-phosphate to fructose-6-phosphate.</text>
</comment>
<dbReference type="GO" id="GO:0048029">
    <property type="term" value="F:monosaccharide binding"/>
    <property type="evidence" value="ECO:0007669"/>
    <property type="project" value="TreeGrafter"/>
</dbReference>
<dbReference type="Pfam" id="PF00342">
    <property type="entry name" value="PGI"/>
    <property type="match status" value="1"/>
</dbReference>
<dbReference type="EC" id="5.3.1.9" evidence="8"/>
<dbReference type="PANTHER" id="PTHR11469">
    <property type="entry name" value="GLUCOSE-6-PHOSPHATE ISOMERASE"/>
    <property type="match status" value="1"/>
</dbReference>
<dbReference type="SUPFAM" id="SSF53697">
    <property type="entry name" value="SIS domain"/>
    <property type="match status" value="1"/>
</dbReference>
<dbReference type="UniPathway" id="UPA00138"/>
<comment type="catalytic activity">
    <reaction evidence="7 8 9">
        <text>alpha-D-glucose 6-phosphate = beta-D-fructose 6-phosphate</text>
        <dbReference type="Rhea" id="RHEA:11816"/>
        <dbReference type="ChEBI" id="CHEBI:57634"/>
        <dbReference type="ChEBI" id="CHEBI:58225"/>
        <dbReference type="EC" id="5.3.1.9"/>
    </reaction>
</comment>
<dbReference type="PROSITE" id="PS00765">
    <property type="entry name" value="P_GLUCOSE_ISOMERASE_1"/>
    <property type="match status" value="1"/>
</dbReference>
<keyword evidence="3 8" id="KW-0312">Gluconeogenesis</keyword>
<evidence type="ECO:0000256" key="9">
    <source>
        <dbReference type="RuleBase" id="RU000612"/>
    </source>
</evidence>
<dbReference type="FunFam" id="3.40.50.10490:FF:000016">
    <property type="entry name" value="Glucose-6-phosphate isomerase"/>
    <property type="match status" value="1"/>
</dbReference>
<dbReference type="InterPro" id="IPR018189">
    <property type="entry name" value="Phosphoglucose_isomerase_CS"/>
</dbReference>
<evidence type="ECO:0000313" key="11">
    <source>
        <dbReference type="Proteomes" id="UP000028523"/>
    </source>
</evidence>
<keyword evidence="4 8" id="KW-0963">Cytoplasm</keyword>
<comment type="caution">
    <text evidence="10">The sequence shown here is derived from an EMBL/GenBank/DDBJ whole genome shotgun (WGS) entry which is preliminary data.</text>
</comment>
<evidence type="ECO:0000256" key="7">
    <source>
        <dbReference type="ARBA" id="ARBA00029321"/>
    </source>
</evidence>
<dbReference type="PANTHER" id="PTHR11469:SF1">
    <property type="entry name" value="GLUCOSE-6-PHOSPHATE ISOMERASE"/>
    <property type="match status" value="1"/>
</dbReference>
<evidence type="ECO:0000256" key="2">
    <source>
        <dbReference type="ARBA" id="ARBA00006604"/>
    </source>
</evidence>
<evidence type="ECO:0000256" key="3">
    <source>
        <dbReference type="ARBA" id="ARBA00022432"/>
    </source>
</evidence>
<reference evidence="10 11" key="1">
    <citation type="journal article" date="2014" name="PLoS ONE">
        <title>Reduction of Hydrogen Peroxide Accumulation and Toxicity by a Catalase from Mycoplasma iowae.</title>
        <authorList>
            <person name="Pritchard R.E."/>
            <person name="Prassinos A.J."/>
            <person name="Osborne J.D."/>
            <person name="Raviv Z."/>
            <person name="Balish M.F."/>
        </authorList>
    </citation>
    <scope>NUCLEOTIDE SEQUENCE [LARGE SCALE GENOMIC DNA]</scope>
    <source>
        <strain evidence="10 11">DK-CPA</strain>
    </source>
</reference>
<evidence type="ECO:0000256" key="5">
    <source>
        <dbReference type="ARBA" id="ARBA00023152"/>
    </source>
</evidence>
<name>A0A084U3T9_MALIO</name>
<dbReference type="GO" id="GO:0005829">
    <property type="term" value="C:cytosol"/>
    <property type="evidence" value="ECO:0007669"/>
    <property type="project" value="TreeGrafter"/>
</dbReference>
<dbReference type="GO" id="GO:0004347">
    <property type="term" value="F:glucose-6-phosphate isomerase activity"/>
    <property type="evidence" value="ECO:0007669"/>
    <property type="project" value="UniProtKB-UniRule"/>
</dbReference>
<keyword evidence="6 8" id="KW-0413">Isomerase</keyword>
<proteinExistence type="inferred from homology"/>
<dbReference type="InterPro" id="IPR046348">
    <property type="entry name" value="SIS_dom_sf"/>
</dbReference>
<evidence type="ECO:0000256" key="6">
    <source>
        <dbReference type="ARBA" id="ARBA00023235"/>
    </source>
</evidence>
<dbReference type="GO" id="GO:0097367">
    <property type="term" value="F:carbohydrate derivative binding"/>
    <property type="evidence" value="ECO:0007669"/>
    <property type="project" value="InterPro"/>
</dbReference>
<sequence>MIKINLESCLESKEKAEKVLNSYQSKIETIHKSITNRKCAGHEMLGWLDYPFNFDKNEMSELIKLSKTWYSNKEIKNIVVLGIGGSYIGVKAAIDMCLPPFNRDKNIIFVYNLSSTYITSLIKKLEKEDFYLIVISKSGTTLETAVAFRIFYEILYNKHASASAKDRVVCITDKENGKLRHLVNKYGFKSFCIPANVGGRFSAITPVGLFAMGVMGLDVNKILEGCRKALQDTDTINLKNNTAYQYAILRHYFYSKKEKTVEVFCTYEPQMFYFSEHWKQLMGESEGKEGKALYPSNCLFTTDLHSVGQFLQQGTKCFFETVLHVKNPMLDTTIESFMNDEDGLDFINGKTVNYINRVAASSTVDAHHIDGGVDVIQLEIQKTDEYNFGYLYSWFSKAVAVSGLLLKINPFDQPGVEAYKQRMFATLRSSKKSGKNK</sequence>
<gene>
    <name evidence="8 10" type="primary">pgi</name>
    <name evidence="10" type="ORF">P271_474</name>
</gene>
<comment type="subcellular location">
    <subcellularLocation>
        <location evidence="8">Cytoplasm</location>
    </subcellularLocation>
</comment>
<dbReference type="InterPro" id="IPR035476">
    <property type="entry name" value="SIS_PGI_1"/>
</dbReference>
<evidence type="ECO:0000313" key="10">
    <source>
        <dbReference type="EMBL" id="KFB07625.1"/>
    </source>
</evidence>
<dbReference type="InterPro" id="IPR035482">
    <property type="entry name" value="SIS_PGI_2"/>
</dbReference>
<dbReference type="AlphaFoldDB" id="A0A084U3T9"/>
<dbReference type="CDD" id="cd05016">
    <property type="entry name" value="SIS_PGI_2"/>
    <property type="match status" value="1"/>
</dbReference>
<evidence type="ECO:0000256" key="1">
    <source>
        <dbReference type="ARBA" id="ARBA00004926"/>
    </source>
</evidence>
<dbReference type="Gene3D" id="3.40.50.10490">
    <property type="entry name" value="Glucose-6-phosphate isomerase like protein, domain 1"/>
    <property type="match status" value="2"/>
</dbReference>
<evidence type="ECO:0000256" key="8">
    <source>
        <dbReference type="HAMAP-Rule" id="MF_00473"/>
    </source>
</evidence>
<dbReference type="GO" id="GO:0006094">
    <property type="term" value="P:gluconeogenesis"/>
    <property type="evidence" value="ECO:0007669"/>
    <property type="project" value="UniProtKB-UniRule"/>
</dbReference>
<keyword evidence="11" id="KW-1185">Reference proteome</keyword>
<dbReference type="NCBIfam" id="NF010697">
    <property type="entry name" value="PRK14097.1"/>
    <property type="match status" value="1"/>
</dbReference>
<comment type="pathway">
    <text evidence="8">Carbohydrate biosynthesis; gluconeogenesis.</text>
</comment>